<protein>
    <recommendedName>
        <fullName evidence="11">FAD/NAD(P)-binding domain-containing protein</fullName>
    </recommendedName>
</protein>
<comment type="cofactor">
    <cofactor evidence="1">
        <name>FAD</name>
        <dbReference type="ChEBI" id="CHEBI:57692"/>
    </cofactor>
</comment>
<dbReference type="Gene3D" id="3.50.50.60">
    <property type="entry name" value="FAD/NAD(P)-binding domain"/>
    <property type="match status" value="2"/>
</dbReference>
<dbReference type="GeneID" id="34596948"/>
<dbReference type="GO" id="GO:0004497">
    <property type="term" value="F:monooxygenase activity"/>
    <property type="evidence" value="ECO:0007669"/>
    <property type="project" value="UniProtKB-KW"/>
</dbReference>
<evidence type="ECO:0000256" key="3">
    <source>
        <dbReference type="ARBA" id="ARBA00022630"/>
    </source>
</evidence>
<feature type="region of interest" description="Disordered" evidence="8">
    <location>
        <begin position="626"/>
        <end position="657"/>
    </location>
</feature>
<evidence type="ECO:0000256" key="7">
    <source>
        <dbReference type="ARBA" id="ARBA00023033"/>
    </source>
</evidence>
<keyword evidence="4" id="KW-0274">FAD</keyword>
<reference evidence="9 10" key="1">
    <citation type="submission" date="2016-03" db="EMBL/GenBank/DDBJ databases">
        <title>Draft genome sequence of the Fonsecaea monophora CBS 269.37.</title>
        <authorList>
            <person name="Bombassaro A."/>
            <person name="Vinicius W.A."/>
            <person name="De Hoog S."/>
            <person name="Sun J."/>
            <person name="Souza E.M."/>
            <person name="Raittz R.T."/>
            <person name="Costa F."/>
            <person name="Leao A.C."/>
            <person name="Tadra-Sfeir M.Z."/>
            <person name="Baura V."/>
            <person name="Balsanelli E."/>
            <person name="Pedrosa F.O."/>
            <person name="Moreno L.F."/>
            <person name="Steffens M.B."/>
            <person name="Xi L."/>
            <person name="Bocca A.L."/>
            <person name="Felipe M.S."/>
            <person name="Teixeira M."/>
            <person name="Telles Filho F.Q."/>
            <person name="Azevedo C.M."/>
            <person name="Gomes R."/>
            <person name="Vicente V.A."/>
        </authorList>
    </citation>
    <scope>NUCLEOTIDE SEQUENCE [LARGE SCALE GENOMIC DNA]</scope>
    <source>
        <strain evidence="9 10">CBS 269.37</strain>
    </source>
</reference>
<keyword evidence="6" id="KW-0560">Oxidoreductase</keyword>
<dbReference type="Proteomes" id="UP000077002">
    <property type="component" value="Unassembled WGS sequence"/>
</dbReference>
<keyword evidence="5" id="KW-0521">NADP</keyword>
<dbReference type="PANTHER" id="PTHR43098">
    <property type="entry name" value="L-ORNITHINE N(5)-MONOOXYGENASE-RELATED"/>
    <property type="match status" value="1"/>
</dbReference>
<evidence type="ECO:0000256" key="2">
    <source>
        <dbReference type="ARBA" id="ARBA00010139"/>
    </source>
</evidence>
<keyword evidence="10" id="KW-1185">Reference proteome</keyword>
<gene>
    <name evidence="9" type="ORF">AYO21_01770</name>
</gene>
<feature type="compositionally biased region" description="Polar residues" evidence="8">
    <location>
        <begin position="642"/>
        <end position="657"/>
    </location>
</feature>
<keyword evidence="3" id="KW-0285">Flavoprotein</keyword>
<dbReference type="OrthoDB" id="66881at2759"/>
<evidence type="ECO:0000313" key="10">
    <source>
        <dbReference type="Proteomes" id="UP000077002"/>
    </source>
</evidence>
<dbReference type="Pfam" id="PF13738">
    <property type="entry name" value="Pyr_redox_3"/>
    <property type="match status" value="1"/>
</dbReference>
<evidence type="ECO:0000256" key="8">
    <source>
        <dbReference type="SAM" id="MobiDB-lite"/>
    </source>
</evidence>
<accession>A0A177FI86</accession>
<dbReference type="PANTHER" id="PTHR43098:SF4">
    <property type="entry name" value="BLR3857 PROTEIN"/>
    <property type="match status" value="1"/>
</dbReference>
<evidence type="ECO:0000256" key="5">
    <source>
        <dbReference type="ARBA" id="ARBA00022857"/>
    </source>
</evidence>
<dbReference type="AlphaFoldDB" id="A0A177FI86"/>
<evidence type="ECO:0008006" key="11">
    <source>
        <dbReference type="Google" id="ProtNLM"/>
    </source>
</evidence>
<feature type="compositionally biased region" description="Low complexity" evidence="8">
    <location>
        <begin position="631"/>
        <end position="641"/>
    </location>
</feature>
<dbReference type="InterPro" id="IPR050775">
    <property type="entry name" value="FAD-binding_Monooxygenases"/>
</dbReference>
<evidence type="ECO:0000313" key="9">
    <source>
        <dbReference type="EMBL" id="OAG43918.1"/>
    </source>
</evidence>
<keyword evidence="7" id="KW-0503">Monooxygenase</keyword>
<proteinExistence type="inferred from homology"/>
<evidence type="ECO:0000256" key="1">
    <source>
        <dbReference type="ARBA" id="ARBA00001974"/>
    </source>
</evidence>
<name>A0A177FI86_9EURO</name>
<sequence>MIEVGVVNNETLSAPTAEIKEQAQKSNIALDFDPDALKAKYIAEKEKRSKNGGLEQYQLVREHASLLKFVDDPYVKPGFTREPVKHLYDVVVIGGGFTGVQVGACLIGQGITNFCIIEKGGDYGGTWYWNRYPGAQCDIESYIYMPLIEEMGVMPTEKYARGPELQRHARAIADKYSLEDHTLFQTVVKRLVWNDTTATWKIETSRNDEIEARWVVQAPGPLHTPKFPGVPGIELFKGKSFHSCRWDYSYSGGTPENPELTKLRDKRVGIVGTGATAIQIVPRVAEWAKDLYVFQRTPSSVDVRGNRPTDPEWAKSLTAGWQKYRMENFATLVCGGHADEDLVADGWTDILRSLAGFYGTGSDADDPQALAVKMQLADFKKMESIRHRVDSLVKDPKTAEGLKPWYNQFCKRPCFHDEYLQAFNNPNVHLVHTDGKGIDRVTERGIVANGEEIELDCIIYATGFEFAGDFCGRFGVEIVGRGGQTLSEKWKDGASTYHGWSIHGFPNLMTLTPLQSGSIPNFTHNVVFMMPHLIYLMEQFKKRHIKSIEPSVEAEAAWVAETVELGKSRGDFLKECTPGYLNDEGVVNEVTLRNQPYGGGAPKFNQMLREWREADRMEGMLITYENESDENGTSSSSTNGNLQSQPPTSTTVQVASA</sequence>
<dbReference type="InterPro" id="IPR036188">
    <property type="entry name" value="FAD/NAD-bd_sf"/>
</dbReference>
<organism evidence="9 10">
    <name type="scientific">Fonsecaea monophora</name>
    <dbReference type="NCBI Taxonomy" id="254056"/>
    <lineage>
        <taxon>Eukaryota</taxon>
        <taxon>Fungi</taxon>
        <taxon>Dikarya</taxon>
        <taxon>Ascomycota</taxon>
        <taxon>Pezizomycotina</taxon>
        <taxon>Eurotiomycetes</taxon>
        <taxon>Chaetothyriomycetidae</taxon>
        <taxon>Chaetothyriales</taxon>
        <taxon>Herpotrichiellaceae</taxon>
        <taxon>Fonsecaea</taxon>
    </lineage>
</organism>
<evidence type="ECO:0000256" key="6">
    <source>
        <dbReference type="ARBA" id="ARBA00023002"/>
    </source>
</evidence>
<dbReference type="RefSeq" id="XP_022515870.1">
    <property type="nucleotide sequence ID" value="XM_022651752.1"/>
</dbReference>
<comment type="similarity">
    <text evidence="2">Belongs to the FAD-binding monooxygenase family.</text>
</comment>
<evidence type="ECO:0000256" key="4">
    <source>
        <dbReference type="ARBA" id="ARBA00022827"/>
    </source>
</evidence>
<dbReference type="EMBL" id="LVKK01000007">
    <property type="protein sequence ID" value="OAG43918.1"/>
    <property type="molecule type" value="Genomic_DNA"/>
</dbReference>
<comment type="caution">
    <text evidence="9">The sequence shown here is derived from an EMBL/GenBank/DDBJ whole genome shotgun (WGS) entry which is preliminary data.</text>
</comment>
<dbReference type="SUPFAM" id="SSF51905">
    <property type="entry name" value="FAD/NAD(P)-binding domain"/>
    <property type="match status" value="1"/>
</dbReference>